<dbReference type="EMBL" id="JADBEG010000001">
    <property type="protein sequence ID" value="MBE1496574.1"/>
    <property type="molecule type" value="Genomic_DNA"/>
</dbReference>
<comment type="caution">
    <text evidence="1">The sequence shown here is derived from an EMBL/GenBank/DDBJ whole genome shotgun (WGS) entry which is preliminary data.</text>
</comment>
<dbReference type="Proteomes" id="UP000631670">
    <property type="component" value="Unassembled WGS sequence"/>
</dbReference>
<proteinExistence type="predicted"/>
<organism evidence="1 2">
    <name type="scientific">Amycolatopsis lexingtonensis</name>
    <dbReference type="NCBI Taxonomy" id="218822"/>
    <lineage>
        <taxon>Bacteria</taxon>
        <taxon>Bacillati</taxon>
        <taxon>Actinomycetota</taxon>
        <taxon>Actinomycetes</taxon>
        <taxon>Pseudonocardiales</taxon>
        <taxon>Pseudonocardiaceae</taxon>
        <taxon>Amycolatopsis</taxon>
    </lineage>
</organism>
<accession>A0ABR9I049</accession>
<protein>
    <submittedName>
        <fullName evidence="1">Uncharacterized protein</fullName>
    </submittedName>
</protein>
<evidence type="ECO:0000313" key="1">
    <source>
        <dbReference type="EMBL" id="MBE1496574.1"/>
    </source>
</evidence>
<name>A0ABR9I049_9PSEU</name>
<reference evidence="1 2" key="1">
    <citation type="submission" date="2020-10" db="EMBL/GenBank/DDBJ databases">
        <title>Sequencing the genomes of 1000 actinobacteria strains.</title>
        <authorList>
            <person name="Klenk H.-P."/>
        </authorList>
    </citation>
    <scope>NUCLEOTIDE SEQUENCE [LARGE SCALE GENOMIC DNA]</scope>
    <source>
        <strain evidence="1 2">DSM 44653</strain>
    </source>
</reference>
<keyword evidence="2" id="KW-1185">Reference proteome</keyword>
<evidence type="ECO:0000313" key="2">
    <source>
        <dbReference type="Proteomes" id="UP000631670"/>
    </source>
</evidence>
<sequence length="92" mass="9494">MAAMGATRLPDELTHRARAMLRAVAAGRAEIACSCEPDLYIDGLVCCDQYTAHGLAHRGLVAPARPGRVGQRVRARLTPAGAAALGTVGEAA</sequence>
<gene>
    <name evidence="1" type="ORF">H4696_003674</name>
</gene>